<dbReference type="GO" id="GO:1990961">
    <property type="term" value="P:xenobiotic detoxification by transmembrane export across the plasma membrane"/>
    <property type="evidence" value="ECO:0007669"/>
    <property type="project" value="UniProtKB-ARBA"/>
</dbReference>
<dbReference type="InterPro" id="IPR045324">
    <property type="entry name" value="Small_multidrug_res"/>
</dbReference>
<dbReference type="Proteomes" id="UP000094172">
    <property type="component" value="Unassembled WGS sequence"/>
</dbReference>
<dbReference type="Gene3D" id="1.10.3730.20">
    <property type="match status" value="1"/>
</dbReference>
<dbReference type="Pfam" id="PF00893">
    <property type="entry name" value="Multi_Drug_Res"/>
    <property type="match status" value="1"/>
</dbReference>
<comment type="caution">
    <text evidence="10">The sequence shown here is derived from an EMBL/GenBank/DDBJ whole genome shotgun (WGS) entry which is preliminary data.</text>
</comment>
<dbReference type="GO" id="GO:0005886">
    <property type="term" value="C:plasma membrane"/>
    <property type="evidence" value="ECO:0007669"/>
    <property type="project" value="UniProtKB-SubCell"/>
</dbReference>
<keyword evidence="3" id="KW-1003">Cell membrane</keyword>
<dbReference type="EMBL" id="LPWE01000014">
    <property type="protein sequence ID" value="ODR93567.1"/>
    <property type="molecule type" value="Genomic_DNA"/>
</dbReference>
<dbReference type="GO" id="GO:0015220">
    <property type="term" value="F:choline transmembrane transporter activity"/>
    <property type="evidence" value="ECO:0007669"/>
    <property type="project" value="TreeGrafter"/>
</dbReference>
<sequence>MSALKPYLYLAAAIVFEVIGTSSLKESEGFTRLVPSLVTAAAYAASFTLLAFTLKTIPVGLAYAIWSGVGIILIAAIGWFRFNQTLDTPALVGLSLIVAGVVVINAFSKSLPH</sequence>
<keyword evidence="6 9" id="KW-0472">Membrane</keyword>
<gene>
    <name evidence="10" type="ORF">AUC70_11965</name>
</gene>
<dbReference type="RefSeq" id="WP_069445633.1">
    <property type="nucleotide sequence ID" value="NZ_LPWE01000014.1"/>
</dbReference>
<feature type="transmembrane region" description="Helical" evidence="9">
    <location>
        <begin position="61"/>
        <end position="82"/>
    </location>
</feature>
<protein>
    <submittedName>
        <fullName evidence="10">Multidrug transporter</fullName>
    </submittedName>
</protein>
<dbReference type="InterPro" id="IPR037185">
    <property type="entry name" value="EmrE-like"/>
</dbReference>
<feature type="transmembrane region" description="Helical" evidence="9">
    <location>
        <begin position="7"/>
        <end position="24"/>
    </location>
</feature>
<dbReference type="FunFam" id="1.10.3730.20:FF:000001">
    <property type="entry name" value="Quaternary ammonium compound resistance transporter SugE"/>
    <property type="match status" value="1"/>
</dbReference>
<dbReference type="GO" id="GO:0031460">
    <property type="term" value="P:glycine betaine transport"/>
    <property type="evidence" value="ECO:0007669"/>
    <property type="project" value="TreeGrafter"/>
</dbReference>
<evidence type="ECO:0000256" key="9">
    <source>
        <dbReference type="SAM" id="Phobius"/>
    </source>
</evidence>
<keyword evidence="2" id="KW-0813">Transport</keyword>
<feature type="transmembrane region" description="Helical" evidence="9">
    <location>
        <begin position="36"/>
        <end position="54"/>
    </location>
</feature>
<reference evidence="10 11" key="1">
    <citation type="journal article" date="2016" name="Environ. Microbiol.">
        <title>New Methyloceanibacter diversity from North Sea sediments includes methanotroph containing solely the soluble methane monooxygenase.</title>
        <authorList>
            <person name="Vekeman B."/>
            <person name="Kerckhof F.M."/>
            <person name="Cremers G."/>
            <person name="de Vos P."/>
            <person name="Vandamme P."/>
            <person name="Boon N."/>
            <person name="Op den Camp H.J."/>
            <person name="Heylen K."/>
        </authorList>
    </citation>
    <scope>NUCLEOTIDE SEQUENCE [LARGE SCALE GENOMIC DNA]</scope>
    <source>
        <strain evidence="10 11">R-67176</strain>
    </source>
</reference>
<dbReference type="PANTHER" id="PTHR30561:SF1">
    <property type="entry name" value="MULTIDRUG TRANSPORTER EMRE"/>
    <property type="match status" value="1"/>
</dbReference>
<name>A0A1E3VJ67_9HYPH</name>
<dbReference type="GO" id="GO:0015199">
    <property type="term" value="F:amino-acid betaine transmembrane transporter activity"/>
    <property type="evidence" value="ECO:0007669"/>
    <property type="project" value="TreeGrafter"/>
</dbReference>
<dbReference type="PANTHER" id="PTHR30561">
    <property type="entry name" value="SMR FAMILY PROTON-DEPENDENT DRUG EFFLUX TRANSPORTER SUGE"/>
    <property type="match status" value="1"/>
</dbReference>
<evidence type="ECO:0000313" key="11">
    <source>
        <dbReference type="Proteomes" id="UP000094172"/>
    </source>
</evidence>
<evidence type="ECO:0000313" key="10">
    <source>
        <dbReference type="EMBL" id="ODR93567.1"/>
    </source>
</evidence>
<evidence type="ECO:0000256" key="5">
    <source>
        <dbReference type="ARBA" id="ARBA00022989"/>
    </source>
</evidence>
<evidence type="ECO:0000256" key="8">
    <source>
        <dbReference type="RuleBase" id="RU003942"/>
    </source>
</evidence>
<dbReference type="AlphaFoldDB" id="A0A1E3VJ67"/>
<proteinExistence type="inferred from homology"/>
<organism evidence="10 11">
    <name type="scientific">Methyloceanibacter stevinii</name>
    <dbReference type="NCBI Taxonomy" id="1774970"/>
    <lineage>
        <taxon>Bacteria</taxon>
        <taxon>Pseudomonadati</taxon>
        <taxon>Pseudomonadota</taxon>
        <taxon>Alphaproteobacteria</taxon>
        <taxon>Hyphomicrobiales</taxon>
        <taxon>Hyphomicrobiaceae</taxon>
        <taxon>Methyloceanibacter</taxon>
    </lineage>
</organism>
<keyword evidence="5 9" id="KW-1133">Transmembrane helix</keyword>
<evidence type="ECO:0000256" key="6">
    <source>
        <dbReference type="ARBA" id="ARBA00023136"/>
    </source>
</evidence>
<accession>A0A1E3VJ67</accession>
<evidence type="ECO:0000256" key="2">
    <source>
        <dbReference type="ARBA" id="ARBA00022448"/>
    </source>
</evidence>
<evidence type="ECO:0000256" key="1">
    <source>
        <dbReference type="ARBA" id="ARBA00004651"/>
    </source>
</evidence>
<evidence type="ECO:0000256" key="4">
    <source>
        <dbReference type="ARBA" id="ARBA00022692"/>
    </source>
</evidence>
<dbReference type="InterPro" id="IPR000390">
    <property type="entry name" value="Small_drug/metabolite_transptr"/>
</dbReference>
<keyword evidence="4 8" id="KW-0812">Transmembrane</keyword>
<evidence type="ECO:0000256" key="3">
    <source>
        <dbReference type="ARBA" id="ARBA00022475"/>
    </source>
</evidence>
<evidence type="ECO:0000256" key="7">
    <source>
        <dbReference type="ARBA" id="ARBA00038032"/>
    </source>
</evidence>
<dbReference type="STRING" id="1774970.AUC70_11965"/>
<comment type="similarity">
    <text evidence="7 8">Belongs to the drug/metabolite transporter (DMT) superfamily. Small multidrug resistance (SMR) (TC 2.A.7.1) family.</text>
</comment>
<keyword evidence="11" id="KW-1185">Reference proteome</keyword>
<dbReference type="SUPFAM" id="SSF103481">
    <property type="entry name" value="Multidrug resistance efflux transporter EmrE"/>
    <property type="match status" value="1"/>
</dbReference>
<comment type="subcellular location">
    <subcellularLocation>
        <location evidence="1 8">Cell membrane</location>
        <topology evidence="1 8">Multi-pass membrane protein</topology>
    </subcellularLocation>
</comment>
<dbReference type="GO" id="GO:0015297">
    <property type="term" value="F:antiporter activity"/>
    <property type="evidence" value="ECO:0007669"/>
    <property type="project" value="TreeGrafter"/>
</dbReference>
<feature type="transmembrane region" description="Helical" evidence="9">
    <location>
        <begin position="88"/>
        <end position="107"/>
    </location>
</feature>